<dbReference type="EMBL" id="CXWD01000006">
    <property type="protein sequence ID" value="CTQ68886.1"/>
    <property type="molecule type" value="Genomic_DNA"/>
</dbReference>
<organism evidence="1 2">
    <name type="scientific">Roseibium alexandrii</name>
    <dbReference type="NCBI Taxonomy" id="388408"/>
    <lineage>
        <taxon>Bacteria</taxon>
        <taxon>Pseudomonadati</taxon>
        <taxon>Pseudomonadota</taxon>
        <taxon>Alphaproteobacteria</taxon>
        <taxon>Hyphomicrobiales</taxon>
        <taxon>Stappiaceae</taxon>
        <taxon>Roseibium</taxon>
    </lineage>
</organism>
<dbReference type="AlphaFoldDB" id="A0A0M7A397"/>
<dbReference type="Pfam" id="PF06945">
    <property type="entry name" value="DUF1289"/>
    <property type="match status" value="1"/>
</dbReference>
<proteinExistence type="predicted"/>
<reference evidence="2" key="1">
    <citation type="submission" date="2015-07" db="EMBL/GenBank/DDBJ databases">
        <authorList>
            <person name="Rodrigo-Torres Lidia"/>
            <person name="Arahal R.David."/>
        </authorList>
    </citation>
    <scope>NUCLEOTIDE SEQUENCE [LARGE SCALE GENOMIC DNA]</scope>
    <source>
        <strain evidence="2">CECT 5112</strain>
    </source>
</reference>
<dbReference type="InterPro" id="IPR010710">
    <property type="entry name" value="DUF1289"/>
</dbReference>
<keyword evidence="2" id="KW-1185">Reference proteome</keyword>
<dbReference type="PANTHER" id="PTHR35175">
    <property type="entry name" value="DUF1289 DOMAIN-CONTAINING PROTEIN"/>
    <property type="match status" value="1"/>
</dbReference>
<sequence length="64" mass="7194">MGTMKSPCIKICQIDQVSRLCTGCFRTLDEIASWSSFDDTQRQAIMNSLDTRRMRFSAGEAALT</sequence>
<protein>
    <submittedName>
        <fullName evidence="1">Putative Fe-S protein</fullName>
    </submittedName>
</protein>
<gene>
    <name evidence="1" type="ORF">LAX5112_01923</name>
</gene>
<name>A0A0M7A397_9HYPH</name>
<dbReference type="OrthoDB" id="9811423at2"/>
<dbReference type="PANTHER" id="PTHR35175:SF2">
    <property type="entry name" value="DUF1289 DOMAIN-CONTAINING PROTEIN"/>
    <property type="match status" value="1"/>
</dbReference>
<evidence type="ECO:0000313" key="2">
    <source>
        <dbReference type="Proteomes" id="UP000053235"/>
    </source>
</evidence>
<dbReference type="Proteomes" id="UP000053235">
    <property type="component" value="Unassembled WGS sequence"/>
</dbReference>
<dbReference type="STRING" id="388408.LAX5112_01923"/>
<accession>A0A0M7A397</accession>
<evidence type="ECO:0000313" key="1">
    <source>
        <dbReference type="EMBL" id="CTQ68886.1"/>
    </source>
</evidence>